<name>A0A2H3KYY7_9CHLR</name>
<comment type="caution">
    <text evidence="4">The sequence shown here is derived from an EMBL/GenBank/DDBJ whole genome shotgun (WGS) entry which is preliminary data.</text>
</comment>
<organism evidence="4 5">
    <name type="scientific">Candidatus Chloroploca asiatica</name>
    <dbReference type="NCBI Taxonomy" id="1506545"/>
    <lineage>
        <taxon>Bacteria</taxon>
        <taxon>Bacillati</taxon>
        <taxon>Chloroflexota</taxon>
        <taxon>Chloroflexia</taxon>
        <taxon>Chloroflexales</taxon>
        <taxon>Chloroflexineae</taxon>
        <taxon>Oscillochloridaceae</taxon>
        <taxon>Candidatus Chloroploca</taxon>
    </lineage>
</organism>
<dbReference type="Gene3D" id="3.40.50.2000">
    <property type="entry name" value="Glycogen Phosphorylase B"/>
    <property type="match status" value="2"/>
</dbReference>
<gene>
    <name evidence="4" type="ORF">A9Q02_12775</name>
</gene>
<reference evidence="4 5" key="1">
    <citation type="submission" date="2016-05" db="EMBL/GenBank/DDBJ databases">
        <authorList>
            <person name="Lavstsen T."/>
            <person name="Jespersen J.S."/>
        </authorList>
    </citation>
    <scope>NUCLEOTIDE SEQUENCE [LARGE SCALE GENOMIC DNA]</scope>
    <source>
        <strain evidence="4 5">B7-9</strain>
    </source>
</reference>
<evidence type="ECO:0000313" key="4">
    <source>
        <dbReference type="EMBL" id="PDV99233.1"/>
    </source>
</evidence>
<proteinExistence type="predicted"/>
<evidence type="ECO:0000313" key="5">
    <source>
        <dbReference type="Proteomes" id="UP000220922"/>
    </source>
</evidence>
<dbReference type="PANTHER" id="PTHR48043">
    <property type="entry name" value="EG:EG0003.4 PROTEIN-RELATED"/>
    <property type="match status" value="1"/>
</dbReference>
<dbReference type="GO" id="GO:0008194">
    <property type="term" value="F:UDP-glycosyltransferase activity"/>
    <property type="evidence" value="ECO:0007669"/>
    <property type="project" value="TreeGrafter"/>
</dbReference>
<dbReference type="Proteomes" id="UP000220922">
    <property type="component" value="Unassembled WGS sequence"/>
</dbReference>
<dbReference type="OrthoDB" id="764352at2"/>
<protein>
    <recommendedName>
        <fullName evidence="3">Erythromycin biosynthesis protein CIII-like C-terminal domain-containing protein</fullName>
    </recommendedName>
</protein>
<dbReference type="RefSeq" id="WP_097652065.1">
    <property type="nucleotide sequence ID" value="NZ_LYXE01000078.1"/>
</dbReference>
<evidence type="ECO:0000256" key="2">
    <source>
        <dbReference type="ARBA" id="ARBA00022679"/>
    </source>
</evidence>
<keyword evidence="2" id="KW-0808">Transferase</keyword>
<dbReference type="InterPro" id="IPR010610">
    <property type="entry name" value="EryCIII-like_C"/>
</dbReference>
<accession>A0A2H3KYY7</accession>
<dbReference type="PANTHER" id="PTHR48043:SF145">
    <property type="entry name" value="FI06409P-RELATED"/>
    <property type="match status" value="1"/>
</dbReference>
<dbReference type="SUPFAM" id="SSF53756">
    <property type="entry name" value="UDP-Glycosyltransferase/glycogen phosphorylase"/>
    <property type="match status" value="1"/>
</dbReference>
<evidence type="ECO:0000256" key="1">
    <source>
        <dbReference type="ARBA" id="ARBA00022676"/>
    </source>
</evidence>
<dbReference type="EMBL" id="LYXE01000078">
    <property type="protein sequence ID" value="PDV99233.1"/>
    <property type="molecule type" value="Genomic_DNA"/>
</dbReference>
<dbReference type="Pfam" id="PF06722">
    <property type="entry name" value="EryCIII-like_C"/>
    <property type="match status" value="1"/>
</dbReference>
<dbReference type="AlphaFoldDB" id="A0A2H3KYY7"/>
<feature type="domain" description="Erythromycin biosynthesis protein CIII-like C-terminal" evidence="3">
    <location>
        <begin position="286"/>
        <end position="401"/>
    </location>
</feature>
<evidence type="ECO:0000259" key="3">
    <source>
        <dbReference type="Pfam" id="PF06722"/>
    </source>
</evidence>
<dbReference type="InterPro" id="IPR050271">
    <property type="entry name" value="UDP-glycosyltransferase"/>
</dbReference>
<sequence length="409" mass="45756">MQTLLFAPETLNIAETTRMIEIARACGDAFHCEFFGYGGEYQYLIGEAGFTCHTLEPRLTPQRAEELWKADRMERGGKFFTAEELATRVRNELALYERVRPTSVIIGFTMSAFISPRAAGIPLVSVNPFALTRPFFQAQPTIWGEMLRGTPLDWLPERLLNWVINRWALRTRVWTGSMNRVARQFGAPTFPRSLDILRGDYTLVTDIPQLTGVPKLPDTWQYVGPIYARLAGEIPPEIIALPRDRPLIYFAMGSSANREVLLRVLGMFAGQPYTVIAPIKRHLAGLDVAVPDNVLVFDWLPAHLVNPLADVAIIHGGQGTVQTACTSGTPFLGIGLQPEQDLNVLQAVHFGSALHLNRHAVKEERVVTAVHRLLTEPTFRHKATDLRRELEEWPGAANVAAFLRQTFPA</sequence>
<keyword evidence="1" id="KW-0328">Glycosyltransferase</keyword>
<keyword evidence="5" id="KW-1185">Reference proteome</keyword>